<dbReference type="Proteomes" id="UP001243375">
    <property type="component" value="Unassembled WGS sequence"/>
</dbReference>
<dbReference type="EMBL" id="JASBWU010000008">
    <property type="protein sequence ID" value="KAJ9119644.1"/>
    <property type="molecule type" value="Genomic_DNA"/>
</dbReference>
<proteinExistence type="predicted"/>
<sequence length="191" mass="21102">MEDPEVEFEEVEVQEWVCKKVPPAESRPIVTNGETFTNAMEVDPPTGTETGSKKEYSLVKIVHTKLFCPLHNVTLQTARRHASRALLRDEILRLPVGYPIVVRSASGNFESYLLFLSQEDETAGVVGNDGSPEVVKWSQLELHPDGSKALEPVQTADASPIDFANVALTPEMIRMLSSNRLLKMALQSVAV</sequence>
<organism evidence="1 2">
    <name type="scientific">Naganishia vaughanmartiniae</name>
    <dbReference type="NCBI Taxonomy" id="1424756"/>
    <lineage>
        <taxon>Eukaryota</taxon>
        <taxon>Fungi</taxon>
        <taxon>Dikarya</taxon>
        <taxon>Basidiomycota</taxon>
        <taxon>Agaricomycotina</taxon>
        <taxon>Tremellomycetes</taxon>
        <taxon>Filobasidiales</taxon>
        <taxon>Filobasidiaceae</taxon>
        <taxon>Naganishia</taxon>
    </lineage>
</organism>
<evidence type="ECO:0000313" key="1">
    <source>
        <dbReference type="EMBL" id="KAJ9119644.1"/>
    </source>
</evidence>
<reference evidence="1" key="1">
    <citation type="submission" date="2023-04" db="EMBL/GenBank/DDBJ databases">
        <title>Draft Genome sequencing of Naganishia species isolated from polar environments using Oxford Nanopore Technology.</title>
        <authorList>
            <person name="Leo P."/>
            <person name="Venkateswaran K."/>
        </authorList>
    </citation>
    <scope>NUCLEOTIDE SEQUENCE</scope>
    <source>
        <strain evidence="1">MNA-CCFEE 5425</strain>
    </source>
</reference>
<protein>
    <submittedName>
        <fullName evidence="1">Uncharacterized protein</fullName>
    </submittedName>
</protein>
<accession>A0ACC2X8A5</accession>
<evidence type="ECO:0000313" key="2">
    <source>
        <dbReference type="Proteomes" id="UP001243375"/>
    </source>
</evidence>
<keyword evidence="2" id="KW-1185">Reference proteome</keyword>
<comment type="caution">
    <text evidence="1">The sequence shown here is derived from an EMBL/GenBank/DDBJ whole genome shotgun (WGS) entry which is preliminary data.</text>
</comment>
<name>A0ACC2X8A5_9TREE</name>
<gene>
    <name evidence="1" type="ORF">QFC22_003354</name>
</gene>